<feature type="compositionally biased region" description="Basic and acidic residues" evidence="1">
    <location>
        <begin position="490"/>
        <end position="504"/>
    </location>
</feature>
<accession>A0ABR1U3X2</accession>
<gene>
    <name evidence="2" type="ORF">PG996_012182</name>
</gene>
<comment type="caution">
    <text evidence="2">The sequence shown here is derived from an EMBL/GenBank/DDBJ whole genome shotgun (WGS) entry which is preliminary data.</text>
</comment>
<feature type="compositionally biased region" description="Basic and acidic residues" evidence="1">
    <location>
        <begin position="512"/>
        <end position="523"/>
    </location>
</feature>
<protein>
    <submittedName>
        <fullName evidence="2">Uncharacterized protein</fullName>
    </submittedName>
</protein>
<feature type="compositionally biased region" description="Basic and acidic residues" evidence="1">
    <location>
        <begin position="454"/>
        <end position="477"/>
    </location>
</feature>
<reference evidence="2 3" key="1">
    <citation type="submission" date="2023-01" db="EMBL/GenBank/DDBJ databases">
        <title>Analysis of 21 Apiospora genomes using comparative genomics revels a genus with tremendous synthesis potential of carbohydrate active enzymes and secondary metabolites.</title>
        <authorList>
            <person name="Sorensen T."/>
        </authorList>
    </citation>
    <scope>NUCLEOTIDE SEQUENCE [LARGE SCALE GENOMIC DNA]</scope>
    <source>
        <strain evidence="2 3">CBS 83171</strain>
    </source>
</reference>
<dbReference type="EMBL" id="JAQQWM010000008">
    <property type="protein sequence ID" value="KAK8052881.1"/>
    <property type="molecule type" value="Genomic_DNA"/>
</dbReference>
<evidence type="ECO:0000313" key="3">
    <source>
        <dbReference type="Proteomes" id="UP001446871"/>
    </source>
</evidence>
<evidence type="ECO:0000256" key="1">
    <source>
        <dbReference type="SAM" id="MobiDB-lite"/>
    </source>
</evidence>
<name>A0ABR1U3X2_9PEZI</name>
<organism evidence="2 3">
    <name type="scientific">Apiospora saccharicola</name>
    <dbReference type="NCBI Taxonomy" id="335842"/>
    <lineage>
        <taxon>Eukaryota</taxon>
        <taxon>Fungi</taxon>
        <taxon>Dikarya</taxon>
        <taxon>Ascomycota</taxon>
        <taxon>Pezizomycotina</taxon>
        <taxon>Sordariomycetes</taxon>
        <taxon>Xylariomycetidae</taxon>
        <taxon>Amphisphaeriales</taxon>
        <taxon>Apiosporaceae</taxon>
        <taxon>Apiospora</taxon>
    </lineage>
</organism>
<feature type="region of interest" description="Disordered" evidence="1">
    <location>
        <begin position="452"/>
        <end position="536"/>
    </location>
</feature>
<proteinExistence type="predicted"/>
<evidence type="ECO:0000313" key="2">
    <source>
        <dbReference type="EMBL" id="KAK8052881.1"/>
    </source>
</evidence>
<keyword evidence="3" id="KW-1185">Reference proteome</keyword>
<feature type="region of interest" description="Disordered" evidence="1">
    <location>
        <begin position="1"/>
        <end position="88"/>
    </location>
</feature>
<feature type="compositionally biased region" description="Polar residues" evidence="1">
    <location>
        <begin position="56"/>
        <end position="67"/>
    </location>
</feature>
<dbReference type="Proteomes" id="UP001446871">
    <property type="component" value="Unassembled WGS sequence"/>
</dbReference>
<sequence length="623" mass="71196">MALDDAPISGEDKEHNAYSNIELDGDIDLSSNAMPRPVGGAVDGLDEIESDKDVLGQNNGHSMPQTEPESDAEGHELPDESVSSAPQVAKSTMTLPVVQHDHFEDYEIPESPDRADHGEDATDAAQSHVNILQAQLVAEASRLMSQQSEQANAEDMDLESEVDVDTDSEVDFEVGSDLDFDCGDLSLKERLTQDVERFRSREGDFEDFLLFEPPENPSPTTIYLPSRNVEELRKIIKRKGWVGSVRARDADDRPLNWEAKLRDNWDLRRQDDSEPVTAVGKVIFLYAEKLERLIWLAFTATSQETRNQVFRNHIDFLQYCFSMLDNCIAFIHDQRLSFSKTQNPLSQNNEKRRKMVEEIAALHIPTMVRLLTKIWDSCSKTGRHSLFDSFAIQLLARVAGWIEQLYGPFIREVREAGDSAPWNKIREAFEAPLRELREQLAQSPELLEQEEIQEAQRQEQRQQQLEAKKEQELRKQEDDEQRLEARRRHNQEVARSLREGEERKRAARRRQNHDMRLHREPPPRKRGGSQQVQSPPAAIGVEGDEWLDEEKHVLCAKLITSFAFKNPRLPDLNDTATKVGHSPAATVDKAREFLPVILSLGAEGSLSEEEIQNMVQTIMRQWE</sequence>